<feature type="compositionally biased region" description="Low complexity" evidence="1">
    <location>
        <begin position="814"/>
        <end position="823"/>
    </location>
</feature>
<feature type="compositionally biased region" description="Low complexity" evidence="1">
    <location>
        <begin position="1010"/>
        <end position="1038"/>
    </location>
</feature>
<feature type="compositionally biased region" description="Low complexity" evidence="1">
    <location>
        <begin position="75"/>
        <end position="84"/>
    </location>
</feature>
<feature type="compositionally biased region" description="Polar residues" evidence="1">
    <location>
        <begin position="667"/>
        <end position="677"/>
    </location>
</feature>
<accession>A0AAI8VR98</accession>
<feature type="compositionally biased region" description="Low complexity" evidence="1">
    <location>
        <begin position="913"/>
        <end position="932"/>
    </location>
</feature>
<evidence type="ECO:0000313" key="4">
    <source>
        <dbReference type="EMBL" id="CAJ2509615.1"/>
    </source>
</evidence>
<feature type="compositionally biased region" description="Low complexity" evidence="1">
    <location>
        <begin position="762"/>
        <end position="782"/>
    </location>
</feature>
<feature type="compositionally biased region" description="Polar residues" evidence="1">
    <location>
        <begin position="831"/>
        <end position="846"/>
    </location>
</feature>
<feature type="compositionally biased region" description="Low complexity" evidence="1">
    <location>
        <begin position="1049"/>
        <end position="1071"/>
    </location>
</feature>
<feature type="compositionally biased region" description="Basic and acidic residues" evidence="1">
    <location>
        <begin position="123"/>
        <end position="133"/>
    </location>
</feature>
<sequence length="1071" mass="116022">MASSAVAVSNGVPTPTPSMQLDSNNANAIPRSSVNSNADADLAQSINFSAKRKREAGDAGDKLPNGVNLNGNDTPAPAAAAAAASSNTTKIDKSTVRDYYELLQRFDITPSILKRPLSEPDNPDEHETKRQKSDNGASLPSIAGKVARDGYEDAESILIDLKTSITNQLAELRRVEEGKDTKGNDAAIAQVVEFKRKAHALFRREMTYPNLTHVPDALRALDSTNDLQSNASGNMVLSVYGETKKQLYSSLQKPVAAADGADGAFRPLREIGLPNGVKTAKTVPYFFPSAVEKDKKSKTLGELMPAPRNLPSLPPPKAPKSTTKGVQVGWHRPELTEKSKYRAGSYFSQNISTGRWLDYSNAAPPSQIMTKQRERALSLAGNKPSSSDLEMSEMESLFRGAFSSFAPSKDDSAAMISSGLISHTLWWQKAGQRSFDRLVEADLSEGVAPELDKGDTELIEEIDETLIQKMIDDWDESMVDPSLEEACCPKKSDQEKDVDDTLQDVSDMIQTIISYQRNRNLTLPSPSSQSRYAGDPAHSDMLTNGTPVQPDDEETETYKTLKAQLCLVVQMLPPYAVARLNSDKLDELNISTKLEIRTDEYQGLMEEDETAARARAAQVAASNPRPASHRSTSSSNNMQYGGQSYHTTPGRAPMPAAQPYYAHTPVRPQQTAVQRPPQTMPAAYPPRPPSNTGYRPPHPYPKTGYSQPYAKQPAHSPHAGPYAGTPTQSRPLYQPQVQGYPNMGNATPQPRYHPSYAQAPNTQPAAPYHQPYQPQSQQHSTPSHPPYGPYTNGAGNTMPQRTVSPQVHHPPPQQQQHPHVPHQGYHPTPTPTRQGSYGGQPNMSNDPSRRYYPPAGSPAMQNNHVHHQPQHQPQPQPQQPVHQQPVHQQPVHQQHQHMPQHQPQNPPPHQMHHQPQQPSQPQPQTHNQHQSPSTSGPSSFHTSLNPLQVQQAMNQAKARFDAQKSAQQSNEGLRRNSMSGQGQVNPSGQTHVGAPVGLGGIGLGAGQAGMAAARPSMPGSGANYSASSPSPNPQLNSPRMANGSMAINGSPALAPAAPAANAGSSAAGTEA</sequence>
<feature type="region of interest" description="Disordered" evidence="1">
    <location>
        <begin position="519"/>
        <end position="556"/>
    </location>
</feature>
<evidence type="ECO:0000256" key="1">
    <source>
        <dbReference type="SAM" id="MobiDB-lite"/>
    </source>
</evidence>
<feature type="compositionally biased region" description="Polar residues" evidence="1">
    <location>
        <begin position="629"/>
        <end position="647"/>
    </location>
</feature>
<evidence type="ECO:0000259" key="2">
    <source>
        <dbReference type="Pfam" id="PF25009"/>
    </source>
</evidence>
<feature type="region of interest" description="Disordered" evidence="1">
    <location>
        <begin position="1010"/>
        <end position="1071"/>
    </location>
</feature>
<evidence type="ECO:0000259" key="3">
    <source>
        <dbReference type="Pfam" id="PF25289"/>
    </source>
</evidence>
<dbReference type="InterPro" id="IPR057199">
    <property type="entry name" value="DUF7877"/>
</dbReference>
<organism evidence="4 5">
    <name type="scientific">Anthostomella pinea</name>
    <dbReference type="NCBI Taxonomy" id="933095"/>
    <lineage>
        <taxon>Eukaryota</taxon>
        <taxon>Fungi</taxon>
        <taxon>Dikarya</taxon>
        <taxon>Ascomycota</taxon>
        <taxon>Pezizomycotina</taxon>
        <taxon>Sordariomycetes</taxon>
        <taxon>Xylariomycetidae</taxon>
        <taxon>Xylariales</taxon>
        <taxon>Xylariaceae</taxon>
        <taxon>Anthostomella</taxon>
    </lineage>
</organism>
<feature type="region of interest" description="Disordered" evidence="1">
    <location>
        <begin position="302"/>
        <end position="327"/>
    </location>
</feature>
<feature type="compositionally biased region" description="Polar residues" evidence="1">
    <location>
        <begin position="793"/>
        <end position="804"/>
    </location>
</feature>
<feature type="domain" description="DUF7877" evidence="3">
    <location>
        <begin position="93"/>
        <end position="201"/>
    </location>
</feature>
<feature type="region of interest" description="Disordered" evidence="1">
    <location>
        <begin position="113"/>
        <end position="142"/>
    </location>
</feature>
<feature type="compositionally biased region" description="Low complexity" evidence="1">
    <location>
        <begin position="879"/>
        <end position="903"/>
    </location>
</feature>
<keyword evidence="5" id="KW-1185">Reference proteome</keyword>
<evidence type="ECO:0000313" key="5">
    <source>
        <dbReference type="Proteomes" id="UP001295740"/>
    </source>
</evidence>
<name>A0AAI8VR98_9PEZI</name>
<feature type="region of interest" description="Disordered" evidence="1">
    <location>
        <begin position="610"/>
        <end position="996"/>
    </location>
</feature>
<comment type="caution">
    <text evidence="4">The sequence shown here is derived from an EMBL/GenBank/DDBJ whole genome shotgun (WGS) entry which is preliminary data.</text>
</comment>
<dbReference type="AlphaFoldDB" id="A0AAI8VR98"/>
<protein>
    <submittedName>
        <fullName evidence="4">Uu.00g146410.m01.CDS01</fullName>
    </submittedName>
</protein>
<dbReference type="EMBL" id="CAUWAG010000012">
    <property type="protein sequence ID" value="CAJ2509615.1"/>
    <property type="molecule type" value="Genomic_DNA"/>
</dbReference>
<reference evidence="4" key="1">
    <citation type="submission" date="2023-10" db="EMBL/GenBank/DDBJ databases">
        <authorList>
            <person name="Hackl T."/>
        </authorList>
    </citation>
    <scope>NUCLEOTIDE SEQUENCE</scope>
</reference>
<proteinExistence type="predicted"/>
<feature type="compositionally biased region" description="Polar residues" evidence="1">
    <location>
        <begin position="964"/>
        <end position="990"/>
    </location>
</feature>
<dbReference type="Proteomes" id="UP001295740">
    <property type="component" value="Unassembled WGS sequence"/>
</dbReference>
<gene>
    <name evidence="4" type="ORF">KHLLAP_LOCUS10083</name>
</gene>
<dbReference type="Pfam" id="PF25289">
    <property type="entry name" value="DUF7877"/>
    <property type="match status" value="1"/>
</dbReference>
<feature type="region of interest" description="Disordered" evidence="1">
    <location>
        <begin position="52"/>
        <end position="88"/>
    </location>
</feature>
<dbReference type="Pfam" id="PF25009">
    <property type="entry name" value="DUF7785"/>
    <property type="match status" value="1"/>
</dbReference>
<feature type="compositionally biased region" description="Polar residues" evidence="1">
    <location>
        <begin position="725"/>
        <end position="748"/>
    </location>
</feature>
<feature type="domain" description="DUF7785" evidence="2">
    <location>
        <begin position="495"/>
        <end position="596"/>
    </location>
</feature>
<feature type="region of interest" description="Disordered" evidence="1">
    <location>
        <begin position="1"/>
        <end position="40"/>
    </location>
</feature>
<feature type="compositionally biased region" description="Polar residues" evidence="1">
    <location>
        <begin position="519"/>
        <end position="531"/>
    </location>
</feature>
<feature type="compositionally biased region" description="Polar residues" evidence="1">
    <location>
        <begin position="933"/>
        <end position="954"/>
    </location>
</feature>
<dbReference type="InterPro" id="IPR056687">
    <property type="entry name" value="DUF7785"/>
</dbReference>